<comment type="similarity">
    <text evidence="1 2">Belongs to the small heat shock protein (HSP20) family.</text>
</comment>
<evidence type="ECO:0000259" key="3">
    <source>
        <dbReference type="PROSITE" id="PS01031"/>
    </source>
</evidence>
<evidence type="ECO:0000256" key="2">
    <source>
        <dbReference type="RuleBase" id="RU003616"/>
    </source>
</evidence>
<reference evidence="4 5" key="1">
    <citation type="submission" date="2016-10" db="EMBL/GenBank/DDBJ databases">
        <authorList>
            <person name="de Groot N.N."/>
        </authorList>
    </citation>
    <scope>NUCLEOTIDE SEQUENCE [LARGE SCALE GENOMIC DNA]</scope>
    <source>
        <strain evidence="4 5">S137</strain>
    </source>
</reference>
<dbReference type="CDD" id="cd06471">
    <property type="entry name" value="ACD_LpsHSP_like"/>
    <property type="match status" value="1"/>
</dbReference>
<name>A0A1H0PVH9_SELRU</name>
<gene>
    <name evidence="4" type="ORF">SAMN05216366_10633</name>
</gene>
<dbReference type="RefSeq" id="WP_074571663.1">
    <property type="nucleotide sequence ID" value="NZ_FNJQ01000006.1"/>
</dbReference>
<organism evidence="4 5">
    <name type="scientific">Selenomonas ruminantium</name>
    <dbReference type="NCBI Taxonomy" id="971"/>
    <lineage>
        <taxon>Bacteria</taxon>
        <taxon>Bacillati</taxon>
        <taxon>Bacillota</taxon>
        <taxon>Negativicutes</taxon>
        <taxon>Selenomonadales</taxon>
        <taxon>Selenomonadaceae</taxon>
        <taxon>Selenomonas</taxon>
    </lineage>
</organism>
<protein>
    <submittedName>
        <fullName evidence="4">HSP20 family protein</fullName>
    </submittedName>
</protein>
<evidence type="ECO:0000313" key="4">
    <source>
        <dbReference type="EMBL" id="SDP09103.1"/>
    </source>
</evidence>
<sequence length="148" mass="16924">MFRAVPFHLRENAERGYDVLEKVLSYAAEQSLNPLGKVSGALSSFKVDVIETDTAYELFAELPGFYKEQITVSYDDDNYLRIKAQRAEAVDASIKYLCRERKAGDFERTFYIDGIDKKAVNVAFENGILHIVLPKQTEDENRTVFDIE</sequence>
<dbReference type="AlphaFoldDB" id="A0A1H0PVH9"/>
<dbReference type="Gene3D" id="2.60.40.790">
    <property type="match status" value="1"/>
</dbReference>
<dbReference type="PROSITE" id="PS01031">
    <property type="entry name" value="SHSP"/>
    <property type="match status" value="1"/>
</dbReference>
<dbReference type="InterPro" id="IPR031107">
    <property type="entry name" value="Small_HSP"/>
</dbReference>
<dbReference type="InterPro" id="IPR008978">
    <property type="entry name" value="HSP20-like_chaperone"/>
</dbReference>
<evidence type="ECO:0000313" key="5">
    <source>
        <dbReference type="Proteomes" id="UP000182412"/>
    </source>
</evidence>
<proteinExistence type="inferred from homology"/>
<accession>A0A1H0PVH9</accession>
<evidence type="ECO:0000256" key="1">
    <source>
        <dbReference type="PROSITE-ProRule" id="PRU00285"/>
    </source>
</evidence>
<dbReference type="SUPFAM" id="SSF49764">
    <property type="entry name" value="HSP20-like chaperones"/>
    <property type="match status" value="1"/>
</dbReference>
<dbReference type="Pfam" id="PF00011">
    <property type="entry name" value="HSP20"/>
    <property type="match status" value="1"/>
</dbReference>
<feature type="domain" description="SHSP" evidence="3">
    <location>
        <begin position="38"/>
        <end position="148"/>
    </location>
</feature>
<dbReference type="OrthoDB" id="9811615at2"/>
<dbReference type="InterPro" id="IPR002068">
    <property type="entry name" value="A-crystallin/Hsp20_dom"/>
</dbReference>
<dbReference type="EMBL" id="FNJQ01000006">
    <property type="protein sequence ID" value="SDP09103.1"/>
    <property type="molecule type" value="Genomic_DNA"/>
</dbReference>
<dbReference type="Proteomes" id="UP000182412">
    <property type="component" value="Unassembled WGS sequence"/>
</dbReference>
<dbReference type="PANTHER" id="PTHR11527">
    <property type="entry name" value="HEAT-SHOCK PROTEIN 20 FAMILY MEMBER"/>
    <property type="match status" value="1"/>
</dbReference>